<proteinExistence type="predicted"/>
<dbReference type="AlphaFoldDB" id="A0A124EQS2"/>
<organism evidence="1 2">
    <name type="scientific">Mycobacterium lehmannii</name>
    <dbReference type="NCBI Taxonomy" id="2048550"/>
    <lineage>
        <taxon>Bacteria</taxon>
        <taxon>Bacillati</taxon>
        <taxon>Actinomycetota</taxon>
        <taxon>Actinomycetes</taxon>
        <taxon>Mycobacteriales</taxon>
        <taxon>Mycobacteriaceae</taxon>
        <taxon>Mycobacterium</taxon>
    </lineage>
</organism>
<dbReference type="InterPro" id="IPR029063">
    <property type="entry name" value="SAM-dependent_MTases_sf"/>
</dbReference>
<dbReference type="Proteomes" id="UP000053707">
    <property type="component" value="Unassembled WGS sequence"/>
</dbReference>
<keyword evidence="2" id="KW-1185">Reference proteome</keyword>
<protein>
    <recommendedName>
        <fullName evidence="3">Methyltransferase type 11 domain-containing protein</fullName>
    </recommendedName>
</protein>
<accession>A0A124EQS2</accession>
<sequence>MLHVIPGFEKAIAELHRILRPGGVVLIAVPQVSMCCPEYGELFRFTQEGLRFALAGAFEDENIVTRAYGNSLTAAGEIRGLAAHEFTRRQLNHHDPRFAVEVCARAVKR</sequence>
<gene>
    <name evidence="1" type="ORF">AU192_12595</name>
</gene>
<dbReference type="SUPFAM" id="SSF53335">
    <property type="entry name" value="S-adenosyl-L-methionine-dependent methyltransferases"/>
    <property type="match status" value="1"/>
</dbReference>
<evidence type="ECO:0008006" key="3">
    <source>
        <dbReference type="Google" id="ProtNLM"/>
    </source>
</evidence>
<reference evidence="1 2" key="1">
    <citation type="submission" date="2016-01" db="EMBL/GenBank/DDBJ databases">
        <authorList>
            <consortium name="TB Trials Study Group"/>
            <person name="Sutton G."/>
            <person name="Brinkac L."/>
            <person name="Sanka R."/>
            <person name="Adams M."/>
            <person name="Lau E.L."/>
            <person name="Macaden R."/>
            <person name="Grewal H.M.S."/>
        </authorList>
    </citation>
    <scope>NUCLEOTIDE SEQUENCE [LARGE SCALE GENOMIC DNA]</scope>
    <source>
        <strain evidence="1 2">IS-1744</strain>
    </source>
</reference>
<evidence type="ECO:0000313" key="2">
    <source>
        <dbReference type="Proteomes" id="UP000053707"/>
    </source>
</evidence>
<dbReference type="Gene3D" id="3.40.50.150">
    <property type="entry name" value="Vaccinia Virus protein VP39"/>
    <property type="match status" value="1"/>
</dbReference>
<dbReference type="EMBL" id="LQIR01000001">
    <property type="protein sequence ID" value="KUI21256.1"/>
    <property type="molecule type" value="Genomic_DNA"/>
</dbReference>
<name>A0A124EQS2_9MYCO</name>
<comment type="caution">
    <text evidence="1">The sequence shown here is derived from an EMBL/GenBank/DDBJ whole genome shotgun (WGS) entry which is preliminary data.</text>
</comment>
<evidence type="ECO:0000313" key="1">
    <source>
        <dbReference type="EMBL" id="KUI21256.1"/>
    </source>
</evidence>